<reference evidence="3" key="2">
    <citation type="submission" date="2015-06" db="UniProtKB">
        <authorList>
            <consortium name="EnsemblMetazoa"/>
        </authorList>
    </citation>
    <scope>IDENTIFICATION</scope>
</reference>
<evidence type="ECO:0000259" key="2">
    <source>
        <dbReference type="Pfam" id="PF00085"/>
    </source>
</evidence>
<feature type="region of interest" description="Disordered" evidence="1">
    <location>
        <begin position="1"/>
        <end position="21"/>
    </location>
</feature>
<dbReference type="HOGENOM" id="CLU_1760865_0_0_1"/>
<reference evidence="4" key="1">
    <citation type="submission" date="2013-02" db="EMBL/GenBank/DDBJ databases">
        <authorList>
            <person name="Hughes D."/>
        </authorList>
    </citation>
    <scope>NUCLEOTIDE SEQUENCE</scope>
    <source>
        <strain>Durham</strain>
        <strain evidence="4">NC isolate 2 -- Noor lab</strain>
    </source>
</reference>
<feature type="domain" description="Thioredoxin" evidence="2">
    <location>
        <begin position="97"/>
        <end position="140"/>
    </location>
</feature>
<dbReference type="InterPro" id="IPR036249">
    <property type="entry name" value="Thioredoxin-like_sf"/>
</dbReference>
<dbReference type="InterPro" id="IPR013766">
    <property type="entry name" value="Thioredoxin_domain"/>
</dbReference>
<evidence type="ECO:0000313" key="3">
    <source>
        <dbReference type="EnsemblMetazoa" id="MESCA006836-PA"/>
    </source>
</evidence>
<name>T1GT17_MEGSC</name>
<evidence type="ECO:0000256" key="1">
    <source>
        <dbReference type="SAM" id="MobiDB-lite"/>
    </source>
</evidence>
<dbReference type="STRING" id="36166.T1GT17"/>
<keyword evidence="4" id="KW-1185">Reference proteome</keyword>
<dbReference type="EnsemblMetazoa" id="MESCA006836-RA">
    <property type="protein sequence ID" value="MESCA006836-PA"/>
    <property type="gene ID" value="MESCA006836"/>
</dbReference>
<dbReference type="Proteomes" id="UP000015102">
    <property type="component" value="Unassembled WGS sequence"/>
</dbReference>
<organism evidence="3 4">
    <name type="scientific">Megaselia scalaris</name>
    <name type="common">Humpbacked fly</name>
    <name type="synonym">Phora scalaris</name>
    <dbReference type="NCBI Taxonomy" id="36166"/>
    <lineage>
        <taxon>Eukaryota</taxon>
        <taxon>Metazoa</taxon>
        <taxon>Ecdysozoa</taxon>
        <taxon>Arthropoda</taxon>
        <taxon>Hexapoda</taxon>
        <taxon>Insecta</taxon>
        <taxon>Pterygota</taxon>
        <taxon>Neoptera</taxon>
        <taxon>Endopterygota</taxon>
        <taxon>Diptera</taxon>
        <taxon>Brachycera</taxon>
        <taxon>Muscomorpha</taxon>
        <taxon>Platypezoidea</taxon>
        <taxon>Phoridae</taxon>
        <taxon>Megaseliini</taxon>
        <taxon>Megaselia</taxon>
    </lineage>
</organism>
<proteinExistence type="predicted"/>
<evidence type="ECO:0000313" key="4">
    <source>
        <dbReference type="Proteomes" id="UP000015102"/>
    </source>
</evidence>
<dbReference type="EMBL" id="CAQQ02394231">
    <property type="status" value="NOT_ANNOTATED_CDS"/>
    <property type="molecule type" value="Genomic_DNA"/>
</dbReference>
<accession>T1GT17</accession>
<dbReference type="Gene3D" id="3.40.30.10">
    <property type="entry name" value="Glutaredoxin"/>
    <property type="match status" value="1"/>
</dbReference>
<dbReference type="SUPFAM" id="SSF52833">
    <property type="entry name" value="Thioredoxin-like"/>
    <property type="match status" value="1"/>
</dbReference>
<dbReference type="Pfam" id="PF00085">
    <property type="entry name" value="Thioredoxin"/>
    <property type="match status" value="1"/>
</dbReference>
<protein>
    <recommendedName>
        <fullName evidence="2">Thioredoxin domain-containing protein</fullName>
    </recommendedName>
</protein>
<dbReference type="CDD" id="cd02961">
    <property type="entry name" value="PDI_a_family"/>
    <property type="match status" value="1"/>
</dbReference>
<dbReference type="AlphaFoldDB" id="T1GT17"/>
<sequence length="148" mass="17157">MEPLEKCSEFGSRSNHEKHPFPLSRTTKELPEILPFVFDCLYLLICAFKKRLIRISKDNFEVLRCFGSRFCVRFSTRIQDLNTAERLKRPKPLNYPPIAFVIFDCTEGEKDTCSKYGVSGYPTFKIFKPGEVSQDYTVQKKPKVSSNT</sequence>